<accession>A0A409XZZ1</accession>
<dbReference type="EMBL" id="NHYE01001381">
    <property type="protein sequence ID" value="PPQ96309.1"/>
    <property type="molecule type" value="Genomic_DNA"/>
</dbReference>
<dbReference type="OrthoDB" id="3122940at2759"/>
<keyword evidence="2" id="KW-1185">Reference proteome</keyword>
<dbReference type="AlphaFoldDB" id="A0A409XZZ1"/>
<organism evidence="1 2">
    <name type="scientific">Gymnopilus dilepis</name>
    <dbReference type="NCBI Taxonomy" id="231916"/>
    <lineage>
        <taxon>Eukaryota</taxon>
        <taxon>Fungi</taxon>
        <taxon>Dikarya</taxon>
        <taxon>Basidiomycota</taxon>
        <taxon>Agaricomycotina</taxon>
        <taxon>Agaricomycetes</taxon>
        <taxon>Agaricomycetidae</taxon>
        <taxon>Agaricales</taxon>
        <taxon>Agaricineae</taxon>
        <taxon>Hymenogastraceae</taxon>
        <taxon>Gymnopilus</taxon>
    </lineage>
</organism>
<evidence type="ECO:0000313" key="1">
    <source>
        <dbReference type="EMBL" id="PPQ96309.1"/>
    </source>
</evidence>
<sequence>MCSSVVVQSDFVLGPDALAPDLQNDSKENGIVDNPFIRPRFPPEVLDEIVEELAADPSRARKDIKRDLDSCARTGRRLRASTRRVRFRDLTLDLIDFTPESMLEWGNHAEVIVPHLRGLTIDWIGADTMERRDVTSLLKILQKAVLRELKLKGPFMRLPDILYGFAGKDSLRCITFQHVQDIPRNLVLHREELRKLHLKQAHVDVPASTPVSEDMCIEFDTTVNGCEPHGFRRPRALYLGLRGDKPSENLIVEGFCRQLTGLTLSFSSESGYEYLSKLPSNIFQNLTKLSLEFHRGGELATPFDVPSWMQMTGAFNVVELSVTFIYDFADTLEDIEDMLDILASQTLPSFNVADMFAKSNLPKLRRGKFSLKFSLLAWDNYDSRELAAVQDEIGQFARSLFHGDGDVTIEGLLEEGEDTLLYMCFDQDI</sequence>
<gene>
    <name evidence="1" type="ORF">CVT26_005629</name>
</gene>
<comment type="caution">
    <text evidence="1">The sequence shown here is derived from an EMBL/GenBank/DDBJ whole genome shotgun (WGS) entry which is preliminary data.</text>
</comment>
<proteinExistence type="predicted"/>
<evidence type="ECO:0000313" key="2">
    <source>
        <dbReference type="Proteomes" id="UP000284706"/>
    </source>
</evidence>
<dbReference type="Proteomes" id="UP000284706">
    <property type="component" value="Unassembled WGS sequence"/>
</dbReference>
<dbReference type="InParanoid" id="A0A409XZZ1"/>
<protein>
    <submittedName>
        <fullName evidence="1">Uncharacterized protein</fullName>
    </submittedName>
</protein>
<name>A0A409XZZ1_9AGAR</name>
<reference evidence="1 2" key="1">
    <citation type="journal article" date="2018" name="Evol. Lett.">
        <title>Horizontal gene cluster transfer increased hallucinogenic mushroom diversity.</title>
        <authorList>
            <person name="Reynolds H.T."/>
            <person name="Vijayakumar V."/>
            <person name="Gluck-Thaler E."/>
            <person name="Korotkin H.B."/>
            <person name="Matheny P.B."/>
            <person name="Slot J.C."/>
        </authorList>
    </citation>
    <scope>NUCLEOTIDE SEQUENCE [LARGE SCALE GENOMIC DNA]</scope>
    <source>
        <strain evidence="1 2">SRW20</strain>
    </source>
</reference>